<reference evidence="1 2" key="1">
    <citation type="submission" date="2018-06" db="EMBL/GenBank/DDBJ databases">
        <title>Draft Whole-Genome Sequence of the purple photosynthetic bacterium Rhodospeudomonas palustris XCP.</title>
        <authorList>
            <person name="Rayyan A."/>
            <person name="Meyer T.E."/>
            <person name="Kyndt J.A."/>
        </authorList>
    </citation>
    <scope>NUCLEOTIDE SEQUENCE [LARGE SCALE GENOMIC DNA]</scope>
    <source>
        <strain evidence="1 2">XCP</strain>
    </source>
</reference>
<comment type="caution">
    <text evidence="1">The sequence shown here is derived from an EMBL/GenBank/DDBJ whole genome shotgun (WGS) entry which is preliminary data.</text>
</comment>
<name>A0A323UAI6_RHOPL</name>
<dbReference type="OrthoDB" id="8347407at2"/>
<dbReference type="EMBL" id="QKQS01000026">
    <property type="protein sequence ID" value="PZA09795.1"/>
    <property type="molecule type" value="Genomic_DNA"/>
</dbReference>
<dbReference type="AlphaFoldDB" id="A0A323UAI6"/>
<dbReference type="Proteomes" id="UP000248134">
    <property type="component" value="Unassembled WGS sequence"/>
</dbReference>
<evidence type="ECO:0000313" key="2">
    <source>
        <dbReference type="Proteomes" id="UP000248134"/>
    </source>
</evidence>
<dbReference type="InterPro" id="IPR029033">
    <property type="entry name" value="His_PPase_superfam"/>
</dbReference>
<protein>
    <submittedName>
        <fullName evidence="1">Histidine phosphatase family protein</fullName>
    </submittedName>
</protein>
<gene>
    <name evidence="1" type="ORF">DNX69_20805</name>
</gene>
<dbReference type="Pfam" id="PF00300">
    <property type="entry name" value="His_Phos_1"/>
    <property type="match status" value="1"/>
</dbReference>
<sequence length="191" mass="20483">MIDLGRLWLVRHAPVDGPKGVIHAPDAAVDLGDTARLRWLRDMLPSGAAAVASPSRRTRETAAALGVEAQLEPDFREQDFGTWTGRRHDDLARELGPAYDAFWLDAARLAPPGGESFVDQIVRVRQGLARLPGGDSVLVVHSGTIRAVLAIALGASPEAALSFVIDPLSLTLIERLGSAAWRIAYVNRVPG</sequence>
<dbReference type="CDD" id="cd07067">
    <property type="entry name" value="HP_PGM_like"/>
    <property type="match status" value="1"/>
</dbReference>
<dbReference type="SUPFAM" id="SSF53254">
    <property type="entry name" value="Phosphoglycerate mutase-like"/>
    <property type="match status" value="1"/>
</dbReference>
<accession>A0A323UAI6</accession>
<proteinExistence type="predicted"/>
<dbReference type="Gene3D" id="3.40.50.1240">
    <property type="entry name" value="Phosphoglycerate mutase-like"/>
    <property type="match status" value="1"/>
</dbReference>
<dbReference type="SMART" id="SM00855">
    <property type="entry name" value="PGAM"/>
    <property type="match status" value="1"/>
</dbReference>
<dbReference type="InterPro" id="IPR013078">
    <property type="entry name" value="His_Pase_superF_clade-1"/>
</dbReference>
<organism evidence="1 2">
    <name type="scientific">Rhodopseudomonas palustris</name>
    <dbReference type="NCBI Taxonomy" id="1076"/>
    <lineage>
        <taxon>Bacteria</taxon>
        <taxon>Pseudomonadati</taxon>
        <taxon>Pseudomonadota</taxon>
        <taxon>Alphaproteobacteria</taxon>
        <taxon>Hyphomicrobiales</taxon>
        <taxon>Nitrobacteraceae</taxon>
        <taxon>Rhodopseudomonas</taxon>
    </lineage>
</organism>
<evidence type="ECO:0000313" key="1">
    <source>
        <dbReference type="EMBL" id="PZA09795.1"/>
    </source>
</evidence>
<dbReference type="RefSeq" id="WP_110787903.1">
    <property type="nucleotide sequence ID" value="NZ_QKQS01000026.1"/>
</dbReference>